<dbReference type="AlphaFoldDB" id="A0A4Y2M3W6"/>
<protein>
    <submittedName>
        <fullName evidence="1">Uncharacterized protein</fullName>
    </submittedName>
</protein>
<sequence>MEKNHLDEICCTLLRTSKVVVRHISPIKPFPVPYSDEKCRKMLYDTLLACSIYSDPLQSKCIVEAQNIFNAASRDTSTKVKEFVTVIM</sequence>
<name>A0A4Y2M3W6_ARAVE</name>
<comment type="caution">
    <text evidence="1">The sequence shown here is derived from an EMBL/GenBank/DDBJ whole genome shotgun (WGS) entry which is preliminary data.</text>
</comment>
<dbReference type="EMBL" id="BGPR01121537">
    <property type="protein sequence ID" value="GBN21755.1"/>
    <property type="molecule type" value="Genomic_DNA"/>
</dbReference>
<evidence type="ECO:0000313" key="2">
    <source>
        <dbReference type="Proteomes" id="UP000499080"/>
    </source>
</evidence>
<evidence type="ECO:0000313" key="1">
    <source>
        <dbReference type="EMBL" id="GBN21755.1"/>
    </source>
</evidence>
<reference evidence="1 2" key="1">
    <citation type="journal article" date="2019" name="Sci. Rep.">
        <title>Orb-weaving spider Araneus ventricosus genome elucidates the spidroin gene catalogue.</title>
        <authorList>
            <person name="Kono N."/>
            <person name="Nakamura H."/>
            <person name="Ohtoshi R."/>
            <person name="Moran D.A.P."/>
            <person name="Shinohara A."/>
            <person name="Yoshida Y."/>
            <person name="Fujiwara M."/>
            <person name="Mori M."/>
            <person name="Tomita M."/>
            <person name="Arakawa K."/>
        </authorList>
    </citation>
    <scope>NUCLEOTIDE SEQUENCE [LARGE SCALE GENOMIC DNA]</scope>
</reference>
<dbReference type="OrthoDB" id="6431859at2759"/>
<proteinExistence type="predicted"/>
<gene>
    <name evidence="1" type="ORF">AVEN_68698_1</name>
</gene>
<keyword evidence="2" id="KW-1185">Reference proteome</keyword>
<accession>A0A4Y2M3W6</accession>
<dbReference type="Proteomes" id="UP000499080">
    <property type="component" value="Unassembled WGS sequence"/>
</dbReference>
<organism evidence="1 2">
    <name type="scientific">Araneus ventricosus</name>
    <name type="common">Orbweaver spider</name>
    <name type="synonym">Epeira ventricosa</name>
    <dbReference type="NCBI Taxonomy" id="182803"/>
    <lineage>
        <taxon>Eukaryota</taxon>
        <taxon>Metazoa</taxon>
        <taxon>Ecdysozoa</taxon>
        <taxon>Arthropoda</taxon>
        <taxon>Chelicerata</taxon>
        <taxon>Arachnida</taxon>
        <taxon>Araneae</taxon>
        <taxon>Araneomorphae</taxon>
        <taxon>Entelegynae</taxon>
        <taxon>Araneoidea</taxon>
        <taxon>Araneidae</taxon>
        <taxon>Araneus</taxon>
    </lineage>
</organism>